<feature type="domain" description="PLD phosphodiesterase" evidence="14">
    <location>
        <begin position="226"/>
        <end position="253"/>
    </location>
</feature>
<evidence type="ECO:0000256" key="4">
    <source>
        <dbReference type="ARBA" id="ARBA00022679"/>
    </source>
</evidence>
<dbReference type="RefSeq" id="WP_377094616.1">
    <property type="nucleotide sequence ID" value="NZ_JBHSJM010000001.1"/>
</dbReference>
<keyword evidence="8" id="KW-0443">Lipid metabolism</keyword>
<keyword evidence="2" id="KW-1003">Cell membrane</keyword>
<evidence type="ECO:0000256" key="3">
    <source>
        <dbReference type="ARBA" id="ARBA00022516"/>
    </source>
</evidence>
<dbReference type="PANTHER" id="PTHR21248:SF22">
    <property type="entry name" value="PHOSPHOLIPASE D"/>
    <property type="match status" value="1"/>
</dbReference>
<evidence type="ECO:0000256" key="7">
    <source>
        <dbReference type="ARBA" id="ARBA00022989"/>
    </source>
</evidence>
<keyword evidence="11" id="KW-1208">Phospholipid metabolism</keyword>
<dbReference type="NCBIfam" id="TIGR04265">
    <property type="entry name" value="bac_cardiolipin"/>
    <property type="match status" value="1"/>
</dbReference>
<reference evidence="16" key="1">
    <citation type="journal article" date="2019" name="Int. J. Syst. Evol. Microbiol.">
        <title>The Global Catalogue of Microorganisms (GCM) 10K type strain sequencing project: providing services to taxonomists for standard genome sequencing and annotation.</title>
        <authorList>
            <consortium name="The Broad Institute Genomics Platform"/>
            <consortium name="The Broad Institute Genome Sequencing Center for Infectious Disease"/>
            <person name="Wu L."/>
            <person name="Ma J."/>
        </authorList>
    </citation>
    <scope>NUCLEOTIDE SEQUENCE [LARGE SCALE GENOMIC DNA]</scope>
    <source>
        <strain evidence="16">JCM 16545</strain>
    </source>
</reference>
<dbReference type="CDD" id="cd09157">
    <property type="entry name" value="PLDc_CLS_unchar2_1"/>
    <property type="match status" value="1"/>
</dbReference>
<name>A0ABW5E2A3_9BACT</name>
<gene>
    <name evidence="15" type="primary">cls</name>
    <name evidence="15" type="ORF">ACFSQZ_09335</name>
</gene>
<dbReference type="Gene3D" id="3.30.870.10">
    <property type="entry name" value="Endonuclease Chain A"/>
    <property type="match status" value="2"/>
</dbReference>
<dbReference type="InterPro" id="IPR027379">
    <property type="entry name" value="CLS_N"/>
</dbReference>
<dbReference type="CDD" id="cd09163">
    <property type="entry name" value="PLDc_CLS_unchar2_2"/>
    <property type="match status" value="1"/>
</dbReference>
<keyword evidence="9 13" id="KW-0472">Membrane</keyword>
<accession>A0ABW5E2A3</accession>
<organism evidence="15 16">
    <name type="scientific">Rubritalea spongiae</name>
    <dbReference type="NCBI Taxonomy" id="430797"/>
    <lineage>
        <taxon>Bacteria</taxon>
        <taxon>Pseudomonadati</taxon>
        <taxon>Verrucomicrobiota</taxon>
        <taxon>Verrucomicrobiia</taxon>
        <taxon>Verrucomicrobiales</taxon>
        <taxon>Rubritaleaceae</taxon>
        <taxon>Rubritalea</taxon>
    </lineage>
</organism>
<evidence type="ECO:0000256" key="5">
    <source>
        <dbReference type="ARBA" id="ARBA00022692"/>
    </source>
</evidence>
<dbReference type="PANTHER" id="PTHR21248">
    <property type="entry name" value="CARDIOLIPIN SYNTHASE"/>
    <property type="match status" value="1"/>
</dbReference>
<dbReference type="Pfam" id="PF13396">
    <property type="entry name" value="PLDc_N"/>
    <property type="match status" value="1"/>
</dbReference>
<keyword evidence="16" id="KW-1185">Reference proteome</keyword>
<evidence type="ECO:0000256" key="10">
    <source>
        <dbReference type="ARBA" id="ARBA00023209"/>
    </source>
</evidence>
<evidence type="ECO:0000256" key="2">
    <source>
        <dbReference type="ARBA" id="ARBA00022475"/>
    </source>
</evidence>
<dbReference type="PROSITE" id="PS50035">
    <property type="entry name" value="PLD"/>
    <property type="match status" value="2"/>
</dbReference>
<dbReference type="EMBL" id="JBHUJC010000026">
    <property type="protein sequence ID" value="MFD2276668.1"/>
    <property type="molecule type" value="Genomic_DNA"/>
</dbReference>
<evidence type="ECO:0000259" key="14">
    <source>
        <dbReference type="PROSITE" id="PS50035"/>
    </source>
</evidence>
<evidence type="ECO:0000256" key="1">
    <source>
        <dbReference type="ARBA" id="ARBA00004651"/>
    </source>
</evidence>
<evidence type="ECO:0000313" key="15">
    <source>
        <dbReference type="EMBL" id="MFD2276668.1"/>
    </source>
</evidence>
<keyword evidence="3" id="KW-0444">Lipid biosynthesis</keyword>
<evidence type="ECO:0000256" key="11">
    <source>
        <dbReference type="ARBA" id="ARBA00023264"/>
    </source>
</evidence>
<evidence type="ECO:0000256" key="8">
    <source>
        <dbReference type="ARBA" id="ARBA00023098"/>
    </source>
</evidence>
<dbReference type="SMART" id="SM00155">
    <property type="entry name" value="PLDc"/>
    <property type="match status" value="2"/>
</dbReference>
<feature type="domain" description="PLD phosphodiesterase" evidence="14">
    <location>
        <begin position="402"/>
        <end position="429"/>
    </location>
</feature>
<dbReference type="InterPro" id="IPR025202">
    <property type="entry name" value="PLD-like_dom"/>
</dbReference>
<keyword evidence="5 13" id="KW-0812">Transmembrane</keyword>
<dbReference type="InterPro" id="IPR001736">
    <property type="entry name" value="PLipase_D/transphosphatidylase"/>
</dbReference>
<dbReference type="EC" id="2.7.8.-" evidence="12"/>
<feature type="transmembrane region" description="Helical" evidence="13">
    <location>
        <begin position="14"/>
        <end position="32"/>
    </location>
</feature>
<dbReference type="SUPFAM" id="SSF56024">
    <property type="entry name" value="Phospholipase D/nuclease"/>
    <property type="match status" value="2"/>
</dbReference>
<keyword evidence="7 13" id="KW-1133">Transmembrane helix</keyword>
<protein>
    <recommendedName>
        <fullName evidence="12">Cardiolipin synthase</fullName>
        <ecNumber evidence="12">2.7.8.-</ecNumber>
    </recommendedName>
</protein>
<keyword evidence="6" id="KW-0677">Repeat</keyword>
<comment type="caution">
    <text evidence="15">The sequence shown here is derived from an EMBL/GenBank/DDBJ whole genome shotgun (WGS) entry which is preliminary data.</text>
</comment>
<keyword evidence="4" id="KW-0808">Transferase</keyword>
<dbReference type="InterPro" id="IPR022924">
    <property type="entry name" value="Cardiolipin_synthase"/>
</dbReference>
<evidence type="ECO:0000256" key="9">
    <source>
        <dbReference type="ARBA" id="ARBA00023136"/>
    </source>
</evidence>
<evidence type="ECO:0000256" key="6">
    <source>
        <dbReference type="ARBA" id="ARBA00022737"/>
    </source>
</evidence>
<comment type="subcellular location">
    <subcellularLocation>
        <location evidence="1">Cell membrane</location>
        <topology evidence="1">Multi-pass membrane protein</topology>
    </subcellularLocation>
</comment>
<keyword evidence="10" id="KW-0594">Phospholipid biosynthesis</keyword>
<dbReference type="Pfam" id="PF13091">
    <property type="entry name" value="PLDc_2"/>
    <property type="match status" value="2"/>
</dbReference>
<evidence type="ECO:0000256" key="13">
    <source>
        <dbReference type="SAM" id="Phobius"/>
    </source>
</evidence>
<proteinExistence type="predicted"/>
<sequence length="489" mass="54550">MEIDDKIVALAKAASPYLLATLHIVCAVWVTLHAILRRREVRTAIAWIGLAWLSPLLGSIAYWMFGINRIQRKGVSLGLIQEWDHTPEQFLTNEDQQYIHRGSTEHPTFLGLVALGDQVTGTTLLLGNAITPLVNGDDAYPEMLKAIDDAEISVALNSYIFDSDRVGDQFLEALQRAQHRGVEVRVMIDGVGARYSKPSMVGRLHKAGIHVAAFLPSKAPWKMAFANLRNHRKILVVDGKLGFTGGTNIREGHCLNLQPTFPVACLHFKVEGPVVCDLMEAFAVDWAFMTQEKLTGLTWFPRLERHGNVISRGVPDGPDEDLDKINEIILGALAVAKERARIVTPYFLPSRSIIDALCVAAMRGVEVDVLLPSKNNIPIMNWAVVPQLPHLIKKGVNIYLSPAPFDHTKLFVVDGIWSLIGSTNWDPRSMRLNFEYNLECYSQELAEALDAIIDEKLDRAEKITLEQLEQRSTLVRLRDGASQLMAPYL</sequence>
<evidence type="ECO:0000256" key="12">
    <source>
        <dbReference type="NCBIfam" id="TIGR04265"/>
    </source>
</evidence>
<evidence type="ECO:0000313" key="16">
    <source>
        <dbReference type="Proteomes" id="UP001597297"/>
    </source>
</evidence>
<dbReference type="Proteomes" id="UP001597297">
    <property type="component" value="Unassembled WGS sequence"/>
</dbReference>
<feature type="transmembrane region" description="Helical" evidence="13">
    <location>
        <begin position="44"/>
        <end position="65"/>
    </location>
</feature>